<feature type="domain" description="FAD-binding" evidence="5">
    <location>
        <begin position="27"/>
        <end position="389"/>
    </location>
</feature>
<feature type="coiled-coil region" evidence="4">
    <location>
        <begin position="420"/>
        <end position="447"/>
    </location>
</feature>
<dbReference type="PANTHER" id="PTHR43004:SF8">
    <property type="entry name" value="FAD-BINDING DOMAIN-CONTAINING PROTEIN-RELATED"/>
    <property type="match status" value="1"/>
</dbReference>
<dbReference type="Proteomes" id="UP000799757">
    <property type="component" value="Unassembled WGS sequence"/>
</dbReference>
<evidence type="ECO:0000256" key="3">
    <source>
        <dbReference type="ARBA" id="ARBA00023002"/>
    </source>
</evidence>
<dbReference type="SUPFAM" id="SSF51905">
    <property type="entry name" value="FAD/NAD(P)-binding domain"/>
    <property type="match status" value="1"/>
</dbReference>
<dbReference type="PANTHER" id="PTHR43004">
    <property type="entry name" value="TRK SYSTEM POTASSIUM UPTAKE PROTEIN"/>
    <property type="match status" value="1"/>
</dbReference>
<accession>A0A6A6XZ75</accession>
<protein>
    <submittedName>
        <fullName evidence="6">FAD binding domain protein</fullName>
    </submittedName>
</protein>
<dbReference type="InterPro" id="IPR002938">
    <property type="entry name" value="FAD-bd"/>
</dbReference>
<dbReference type="Pfam" id="PF01494">
    <property type="entry name" value="FAD_binding_3"/>
    <property type="match status" value="1"/>
</dbReference>
<dbReference type="GO" id="GO:0016709">
    <property type="term" value="F:oxidoreductase activity, acting on paired donors, with incorporation or reduction of molecular oxygen, NAD(P)H as one donor, and incorporation of one atom of oxygen"/>
    <property type="evidence" value="ECO:0007669"/>
    <property type="project" value="UniProtKB-ARBA"/>
</dbReference>
<dbReference type="Gene3D" id="3.40.30.120">
    <property type="match status" value="1"/>
</dbReference>
<keyword evidence="3" id="KW-0560">Oxidoreductase</keyword>
<dbReference type="GO" id="GO:0071949">
    <property type="term" value="F:FAD binding"/>
    <property type="evidence" value="ECO:0007669"/>
    <property type="project" value="InterPro"/>
</dbReference>
<dbReference type="Gene3D" id="3.30.9.10">
    <property type="entry name" value="D-Amino Acid Oxidase, subunit A, domain 2"/>
    <property type="match status" value="1"/>
</dbReference>
<keyword evidence="1" id="KW-0285">Flavoprotein</keyword>
<evidence type="ECO:0000256" key="1">
    <source>
        <dbReference type="ARBA" id="ARBA00022630"/>
    </source>
</evidence>
<dbReference type="InterPro" id="IPR036188">
    <property type="entry name" value="FAD/NAD-bd_sf"/>
</dbReference>
<evidence type="ECO:0000313" key="6">
    <source>
        <dbReference type="EMBL" id="KAF2800887.1"/>
    </source>
</evidence>
<dbReference type="OrthoDB" id="2690153at2759"/>
<evidence type="ECO:0000256" key="2">
    <source>
        <dbReference type="ARBA" id="ARBA00022827"/>
    </source>
</evidence>
<dbReference type="AlphaFoldDB" id="A0A6A6XZ75"/>
<evidence type="ECO:0000259" key="5">
    <source>
        <dbReference type="Pfam" id="PF01494"/>
    </source>
</evidence>
<evidence type="ECO:0000256" key="4">
    <source>
        <dbReference type="SAM" id="Coils"/>
    </source>
</evidence>
<dbReference type="InterPro" id="IPR050641">
    <property type="entry name" value="RIFMO-like"/>
</dbReference>
<evidence type="ECO:0000313" key="7">
    <source>
        <dbReference type="Proteomes" id="UP000799757"/>
    </source>
</evidence>
<keyword evidence="4" id="KW-0175">Coiled coil</keyword>
<dbReference type="PRINTS" id="PR00420">
    <property type="entry name" value="RNGMNOXGNASE"/>
</dbReference>
<sequence length="612" mass="68211">MESISVQEFNVPINTNTISPGITPALETDLLIVGAGPAGASLACFLARYGLEGLMISASPGTADTPRAHINNMAAMECLRDIGLWEECQKLGHYGKMTKNYRWCESMAGEEYARNFSWGNGSRMGDYDVASPCHPMDLPQSLLEPVLVRYATTHGFKVRFDTQLVSFSEDKKTGKTDCVVRDCVTGVQYHIITRYLFGADGGRSTVQRLLNLPMTTIPSGGTAWNVLVKADLSHIMPHRDGNLHWCMRLHRDYSYMAVGRMVKPWNEWMFVWLPKGPNVPVVERSFEEWRAMVEDVIEDESVKVEILKVNKWVINETSADVISRGNIFCLGDAIHRHPPTLGLGSNTCIQDSFNLSWKVNLVLKNIASPSLLSTYNTERQPVGAQLVTASNNVLRKHISLWQALGSAPPGSSEEQRLAGIKELRSNSKEGKERRKLLKERLEDMQHETHALGIEMNQLYISSAIYTHDEPEPYTPIDREALDPVLYHHPSTYPGRRLPHVWLNTVIPGPLVSTLDVAGKGRFTLFTGIGGEAWREAAEAMGNKTGVEIKVVGVGRGLEWEDVYLDWEGKRGVEEEGAVLVRPDLFVAWRGMRGGDEGARLEKVVKQVLGFDG</sequence>
<reference evidence="6" key="1">
    <citation type="journal article" date="2020" name="Stud. Mycol.">
        <title>101 Dothideomycetes genomes: a test case for predicting lifestyles and emergence of pathogens.</title>
        <authorList>
            <person name="Haridas S."/>
            <person name="Albert R."/>
            <person name="Binder M."/>
            <person name="Bloem J."/>
            <person name="Labutti K."/>
            <person name="Salamov A."/>
            <person name="Andreopoulos B."/>
            <person name="Baker S."/>
            <person name="Barry K."/>
            <person name="Bills G."/>
            <person name="Bluhm B."/>
            <person name="Cannon C."/>
            <person name="Castanera R."/>
            <person name="Culley D."/>
            <person name="Daum C."/>
            <person name="Ezra D."/>
            <person name="Gonzalez J."/>
            <person name="Henrissat B."/>
            <person name="Kuo A."/>
            <person name="Liang C."/>
            <person name="Lipzen A."/>
            <person name="Lutzoni F."/>
            <person name="Magnuson J."/>
            <person name="Mondo S."/>
            <person name="Nolan M."/>
            <person name="Ohm R."/>
            <person name="Pangilinan J."/>
            <person name="Park H.-J."/>
            <person name="Ramirez L."/>
            <person name="Alfaro M."/>
            <person name="Sun H."/>
            <person name="Tritt A."/>
            <person name="Yoshinaga Y."/>
            <person name="Zwiers L.-H."/>
            <person name="Turgeon B."/>
            <person name="Goodwin S."/>
            <person name="Spatafora J."/>
            <person name="Crous P."/>
            <person name="Grigoriev I."/>
        </authorList>
    </citation>
    <scope>NUCLEOTIDE SEQUENCE</scope>
    <source>
        <strain evidence="6">CBS 109.77</strain>
    </source>
</reference>
<gene>
    <name evidence="6" type="ORF">K505DRAFT_227765</name>
</gene>
<dbReference type="Pfam" id="PF21274">
    <property type="entry name" value="Rng_hyd_C"/>
    <property type="match status" value="1"/>
</dbReference>
<organism evidence="6 7">
    <name type="scientific">Melanomma pulvis-pyrius CBS 109.77</name>
    <dbReference type="NCBI Taxonomy" id="1314802"/>
    <lineage>
        <taxon>Eukaryota</taxon>
        <taxon>Fungi</taxon>
        <taxon>Dikarya</taxon>
        <taxon>Ascomycota</taxon>
        <taxon>Pezizomycotina</taxon>
        <taxon>Dothideomycetes</taxon>
        <taxon>Pleosporomycetidae</taxon>
        <taxon>Pleosporales</taxon>
        <taxon>Melanommataceae</taxon>
        <taxon>Melanomma</taxon>
    </lineage>
</organism>
<dbReference type="Gene3D" id="3.50.50.60">
    <property type="entry name" value="FAD/NAD(P)-binding domain"/>
    <property type="match status" value="1"/>
</dbReference>
<proteinExistence type="predicted"/>
<dbReference type="EMBL" id="MU001741">
    <property type="protein sequence ID" value="KAF2800887.1"/>
    <property type="molecule type" value="Genomic_DNA"/>
</dbReference>
<keyword evidence="2" id="KW-0274">FAD</keyword>
<keyword evidence="7" id="KW-1185">Reference proteome</keyword>
<name>A0A6A6XZ75_9PLEO</name>